<organism evidence="1">
    <name type="scientific">Planktothricoides raciborskii GIHE-MW2</name>
    <dbReference type="NCBI Taxonomy" id="2792601"/>
    <lineage>
        <taxon>Bacteria</taxon>
        <taxon>Bacillati</taxon>
        <taxon>Cyanobacteriota</taxon>
        <taxon>Cyanophyceae</taxon>
        <taxon>Oscillatoriophycideae</taxon>
        <taxon>Oscillatoriales</taxon>
        <taxon>Oscillatoriaceae</taxon>
        <taxon>Planktothricoides</taxon>
    </lineage>
</organism>
<protein>
    <submittedName>
        <fullName evidence="1">DUF5615 family PIN-like protein</fullName>
    </submittedName>
</protein>
<sequence length="131" mass="15006">MIFLVDHNLKGHGRILLGSIASQGWLDSIPIRFVTFEEVGLSIDSPDRVVWRLAQENKMILLTANRSMKDEESLEQVMREENTPNSFPVVTIGNADRVLNDSIYRERCVDRLLEIAIYIGNYMGARRVFIP</sequence>
<evidence type="ECO:0000313" key="1">
    <source>
        <dbReference type="EMBL" id="XCM38362.1"/>
    </source>
</evidence>
<dbReference type="EMBL" id="CP159837">
    <property type="protein sequence ID" value="XCM38362.1"/>
    <property type="molecule type" value="Genomic_DNA"/>
</dbReference>
<proteinExistence type="predicted"/>
<dbReference type="AlphaFoldDB" id="A0AAU8JIL7"/>
<dbReference type="RefSeq" id="WP_190879024.1">
    <property type="nucleotide sequence ID" value="NZ_CP159837.1"/>
</dbReference>
<reference evidence="1" key="1">
    <citation type="submission" date="2024-07" db="EMBL/GenBank/DDBJ databases">
        <authorList>
            <person name="Kim Y.J."/>
            <person name="Jeong J.Y."/>
        </authorList>
    </citation>
    <scope>NUCLEOTIDE SEQUENCE</scope>
    <source>
        <strain evidence="1">GIHE-MW2</strain>
    </source>
</reference>
<name>A0AAU8JIL7_9CYAN</name>
<gene>
    <name evidence="1" type="ORF">ABWT76_001205</name>
</gene>
<accession>A0AAU8JIL7</accession>